<dbReference type="OrthoDB" id="9157196at2"/>
<dbReference type="SUPFAM" id="SSF56762">
    <property type="entry name" value="HydB/Nqo4-like"/>
    <property type="match status" value="1"/>
</dbReference>
<dbReference type="AlphaFoldDB" id="A0A545TFG7"/>
<dbReference type="Gene3D" id="1.10.645.10">
    <property type="entry name" value="Cytochrome-c3 Hydrogenase, chain B"/>
    <property type="match status" value="2"/>
</dbReference>
<protein>
    <recommendedName>
        <fullName evidence="3">Hydrogenase</fullName>
    </recommendedName>
</protein>
<comment type="caution">
    <text evidence="1">The sequence shown here is derived from an EMBL/GenBank/DDBJ whole genome shotgun (WGS) entry which is preliminary data.</text>
</comment>
<dbReference type="InterPro" id="IPR029014">
    <property type="entry name" value="NiFe-Hase_large"/>
</dbReference>
<proteinExistence type="predicted"/>
<accession>A0A545TFG7</accession>
<name>A0A545TFG7_9GAMM</name>
<sequence>MTTPAGQLTIRLQPGNGRQPVAIESTRPQYLARLFNGKPLEEALQAIPLLFNICRGAQSVAAVRAAEQALGWPPAQCREQNRETLLQLEMLHEHLWKLLMDLPPSLGLAARQTEMAAASRQLGQSIKHLRQHNCTLQAPGVPGDAQAAELLPDRALINTLQHLLFGETGAAADRWEGLAAGAGLAGALLRALAPLDWVSAIRPEAPPAMARAAVGSLLAAETPNHYIQLHLPAGSGFESGPLLRMGAHPPLEAACRRPAQCLSLRLVALLLETDKLLRDLYPAPRHKSGEVAPPQSGCCQVETSRGRLTHALSLASDRSTQALVKKIVVLSPTDWHFHSRGIVANLLSEQPAADSDKRYRGAELLIKLINPCCAYRLTLVEGGTQRARRYA</sequence>
<organism evidence="1 2">
    <name type="scientific">Exilibacterium tricleocarpae</name>
    <dbReference type="NCBI Taxonomy" id="2591008"/>
    <lineage>
        <taxon>Bacteria</taxon>
        <taxon>Pseudomonadati</taxon>
        <taxon>Pseudomonadota</taxon>
        <taxon>Gammaproteobacteria</taxon>
        <taxon>Cellvibrionales</taxon>
        <taxon>Cellvibrionaceae</taxon>
        <taxon>Exilibacterium</taxon>
    </lineage>
</organism>
<evidence type="ECO:0008006" key="3">
    <source>
        <dbReference type="Google" id="ProtNLM"/>
    </source>
</evidence>
<evidence type="ECO:0000313" key="2">
    <source>
        <dbReference type="Proteomes" id="UP000319732"/>
    </source>
</evidence>
<reference evidence="1 2" key="1">
    <citation type="submission" date="2019-06" db="EMBL/GenBank/DDBJ databases">
        <title>Whole genome sequence for Cellvibrionaceae sp. R142.</title>
        <authorList>
            <person name="Wang G."/>
        </authorList>
    </citation>
    <scope>NUCLEOTIDE SEQUENCE [LARGE SCALE GENOMIC DNA]</scope>
    <source>
        <strain evidence="1 2">R142</strain>
    </source>
</reference>
<dbReference type="RefSeq" id="WP_142905180.1">
    <property type="nucleotide sequence ID" value="NZ_ML660095.1"/>
</dbReference>
<keyword evidence="2" id="KW-1185">Reference proteome</keyword>
<evidence type="ECO:0000313" key="1">
    <source>
        <dbReference type="EMBL" id="TQV75972.1"/>
    </source>
</evidence>
<dbReference type="Proteomes" id="UP000319732">
    <property type="component" value="Unassembled WGS sequence"/>
</dbReference>
<dbReference type="EMBL" id="VHSG01000015">
    <property type="protein sequence ID" value="TQV75972.1"/>
    <property type="molecule type" value="Genomic_DNA"/>
</dbReference>
<gene>
    <name evidence="1" type="ORF">FKG94_15280</name>
</gene>